<evidence type="ECO:0000256" key="1">
    <source>
        <dbReference type="ARBA" id="ARBA00008335"/>
    </source>
</evidence>
<dbReference type="Gene3D" id="2.60.40.10">
    <property type="entry name" value="Immunoglobulins"/>
    <property type="match status" value="1"/>
</dbReference>
<dbReference type="CDD" id="cd17491">
    <property type="entry name" value="MFS_MFSD12"/>
    <property type="match status" value="1"/>
</dbReference>
<comment type="similarity">
    <text evidence="1">Belongs to the major facilitator superfamily.</text>
</comment>
<dbReference type="InterPro" id="IPR036259">
    <property type="entry name" value="MFS_trans_sf"/>
</dbReference>
<feature type="transmembrane region" description="Helical" evidence="3">
    <location>
        <begin position="556"/>
        <end position="574"/>
    </location>
</feature>
<feature type="transmembrane region" description="Helical" evidence="3">
    <location>
        <begin position="684"/>
        <end position="703"/>
    </location>
</feature>
<evidence type="ECO:0000313" key="5">
    <source>
        <dbReference type="EMBL" id="PIC18185.1"/>
    </source>
</evidence>
<keyword evidence="3" id="KW-0812">Transmembrane</keyword>
<accession>A0A2G5SSR8</accession>
<organism evidence="5 6">
    <name type="scientific">Caenorhabditis nigoni</name>
    <dbReference type="NCBI Taxonomy" id="1611254"/>
    <lineage>
        <taxon>Eukaryota</taxon>
        <taxon>Metazoa</taxon>
        <taxon>Ecdysozoa</taxon>
        <taxon>Nematoda</taxon>
        <taxon>Chromadorea</taxon>
        <taxon>Rhabditida</taxon>
        <taxon>Rhabditina</taxon>
        <taxon>Rhabditomorpha</taxon>
        <taxon>Rhabditoidea</taxon>
        <taxon>Rhabditidae</taxon>
        <taxon>Peloderinae</taxon>
        <taxon>Caenorhabditis</taxon>
    </lineage>
</organism>
<keyword evidence="3" id="KW-0472">Membrane</keyword>
<dbReference type="STRING" id="1611254.A0A2G5SSR8"/>
<feature type="transmembrane region" description="Helical" evidence="3">
    <location>
        <begin position="740"/>
        <end position="761"/>
    </location>
</feature>
<feature type="transmembrane region" description="Helical" evidence="3">
    <location>
        <begin position="441"/>
        <end position="461"/>
    </location>
</feature>
<feature type="transmembrane region" description="Helical" evidence="3">
    <location>
        <begin position="595"/>
        <end position="613"/>
    </location>
</feature>
<dbReference type="InterPro" id="IPR000535">
    <property type="entry name" value="MSP_dom"/>
</dbReference>
<feature type="compositionally biased region" description="Acidic residues" evidence="2">
    <location>
        <begin position="216"/>
        <end position="225"/>
    </location>
</feature>
<dbReference type="Proteomes" id="UP000230233">
    <property type="component" value="Chromosome X"/>
</dbReference>
<dbReference type="EMBL" id="PDUG01000006">
    <property type="protein sequence ID" value="PIC18185.1"/>
    <property type="molecule type" value="Genomic_DNA"/>
</dbReference>
<dbReference type="Pfam" id="PF13347">
    <property type="entry name" value="MFS_2"/>
    <property type="match status" value="1"/>
</dbReference>
<dbReference type="InterPro" id="IPR039672">
    <property type="entry name" value="MFS_2"/>
</dbReference>
<evidence type="ECO:0000256" key="3">
    <source>
        <dbReference type="SAM" id="Phobius"/>
    </source>
</evidence>
<dbReference type="GO" id="GO:0015293">
    <property type="term" value="F:symporter activity"/>
    <property type="evidence" value="ECO:0007669"/>
    <property type="project" value="InterPro"/>
</dbReference>
<dbReference type="FunFam" id="1.20.1250.20:FF:001083">
    <property type="entry name" value="Protein CBG14518"/>
    <property type="match status" value="1"/>
</dbReference>
<dbReference type="GO" id="GO:0008643">
    <property type="term" value="P:carbohydrate transport"/>
    <property type="evidence" value="ECO:0007669"/>
    <property type="project" value="InterPro"/>
</dbReference>
<name>A0A2G5SSR8_9PELO</name>
<keyword evidence="3" id="KW-1133">Transmembrane helix</keyword>
<dbReference type="OrthoDB" id="1730117at2759"/>
<comment type="caution">
    <text evidence="5">The sequence shown here is derived from an EMBL/GenBank/DDBJ whole genome shotgun (WGS) entry which is preliminary data.</text>
</comment>
<dbReference type="PROSITE" id="PS50202">
    <property type="entry name" value="MSP"/>
    <property type="match status" value="1"/>
</dbReference>
<feature type="compositionally biased region" description="Acidic residues" evidence="2">
    <location>
        <begin position="152"/>
        <end position="167"/>
    </location>
</feature>
<feature type="transmembrane region" description="Helical" evidence="3">
    <location>
        <begin position="715"/>
        <end position="733"/>
    </location>
</feature>
<dbReference type="SUPFAM" id="SSF103473">
    <property type="entry name" value="MFS general substrate transporter"/>
    <property type="match status" value="1"/>
</dbReference>
<reference evidence="6" key="1">
    <citation type="submission" date="2017-10" db="EMBL/GenBank/DDBJ databases">
        <title>Rapid genome shrinkage in a self-fertile nematode reveals novel sperm competition proteins.</title>
        <authorList>
            <person name="Yin D."/>
            <person name="Schwarz E.M."/>
            <person name="Thomas C.G."/>
            <person name="Felde R.L."/>
            <person name="Korf I.F."/>
            <person name="Cutter A.D."/>
            <person name="Schartner C.M."/>
            <person name="Ralston E.J."/>
            <person name="Meyer B.J."/>
            <person name="Haag E.S."/>
        </authorList>
    </citation>
    <scope>NUCLEOTIDE SEQUENCE [LARGE SCALE GENOMIC DNA]</scope>
    <source>
        <strain evidence="6">JU1422</strain>
    </source>
</reference>
<evidence type="ECO:0000256" key="2">
    <source>
        <dbReference type="SAM" id="MobiDB-lite"/>
    </source>
</evidence>
<feature type="domain" description="MSP" evidence="4">
    <location>
        <begin position="235"/>
        <end position="356"/>
    </location>
</feature>
<feature type="transmembrane region" description="Helical" evidence="3">
    <location>
        <begin position="514"/>
        <end position="536"/>
    </location>
</feature>
<feature type="compositionally biased region" description="Gly residues" evidence="2">
    <location>
        <begin position="186"/>
        <end position="209"/>
    </location>
</feature>
<protein>
    <recommendedName>
        <fullName evidence="4">MSP domain-containing protein</fullName>
    </recommendedName>
</protein>
<feature type="transmembrane region" description="Helical" evidence="3">
    <location>
        <begin position="481"/>
        <end position="502"/>
    </location>
</feature>
<evidence type="ECO:0000313" key="6">
    <source>
        <dbReference type="Proteomes" id="UP000230233"/>
    </source>
</evidence>
<dbReference type="GO" id="GO:0005886">
    <property type="term" value="C:plasma membrane"/>
    <property type="evidence" value="ECO:0007669"/>
    <property type="project" value="TreeGrafter"/>
</dbReference>
<evidence type="ECO:0000259" key="4">
    <source>
        <dbReference type="PROSITE" id="PS50202"/>
    </source>
</evidence>
<dbReference type="PANTHER" id="PTHR11328:SF28">
    <property type="entry name" value="MAJOR FACILITATOR SUPERFAMILY DOMAIN-CONTAINING PROTEIN 12"/>
    <property type="match status" value="1"/>
</dbReference>
<gene>
    <name evidence="5" type="primary">Cni-F16H11.1</name>
    <name evidence="5" type="synonym">Cnig_chr_X.g24167</name>
    <name evidence="5" type="ORF">B9Z55_024167</name>
</gene>
<dbReference type="AlphaFoldDB" id="A0A2G5SSR8"/>
<dbReference type="PANTHER" id="PTHR11328">
    <property type="entry name" value="MAJOR FACILITATOR SUPERFAMILY DOMAIN-CONTAINING PROTEIN"/>
    <property type="match status" value="1"/>
</dbReference>
<dbReference type="Gene3D" id="1.20.1250.20">
    <property type="entry name" value="MFS general substrate transporter like domains"/>
    <property type="match status" value="1"/>
</dbReference>
<feature type="transmembrane region" description="Helical" evidence="3">
    <location>
        <begin position="643"/>
        <end position="663"/>
    </location>
</feature>
<dbReference type="InterPro" id="IPR013783">
    <property type="entry name" value="Ig-like_fold"/>
</dbReference>
<feature type="region of interest" description="Disordered" evidence="2">
    <location>
        <begin position="123"/>
        <end position="228"/>
    </location>
</feature>
<sequence length="871" mass="96910">MSTYWKQHLFSNVSSCNLGKIVQSTAMISTASEGTTEVRAQNVDRQHDSTFHNLQKYQQQHPHGTEAGNLQLFLMQQALAIQPSMVNNLPGNVQHQISRLERVAAVLAASQRRALISVAAPSTGIKRQSEAENAELANKKKRADASQHESDTNDEESGDDESDDDGANDVGSADGRVNDSGANNDGEGGNGEGYEGEAGSGEGGDGVAGNGLTDDGAGDDGDSNDEAAHENLLPDVSFVPSKKLYFNAPYSNKHDFIWVENESDITVKFKAQMISSNDKELPRLSDHAGYIPAKTALRLEVSCPEGTKSSDDRVVVLEIMNCSSDEEMMDREGLYQNWSLNEGIMLRKRLIVYKQLLSIFSSLFALHKNRMSEEDADVVQVRPCEDVVVPRRNVRPDHDISFARKIAYGVGHFYNDLCASMWFTYLMIYMEKVLKIQSSRAGMLMLIGQVTDAISTPLVGIFSDSSILPACFDKIGRRISWHLIGTILVSISFPMIFNKCFLCKSDTSEWYEMLWFVPFIMVFQFGWASVQISHLALIPELSSVPSSRSTMNSLRYAFTVIANLSVYFVLAWLLSESTGHSGIGPWDLGHFRLSGWLVVILGITVSFVFYAFTREPTNQRRISRLNSFSSDASELARMHWTSWFGYVQFYQIALLYMLSRLYINISQVYFPFYITMTQNYEKKYVAILPMVSYLSSFSVSMINSTPLVSKLSKKVLYSFGLVAGLMSCATMLLDLPGWRIYGLAVGIGIAQAILLITSLSITADLINKNTESGAFVYGAMSFFDKLSNGIAYQIIQLWAPADDALKPHQASAIFYRRVMVFVPGTCLVLAFLVLLSLAPFKIGERRRARPVRDDEQAILDDQDDLYPEISA</sequence>
<proteinExistence type="inferred from homology"/>
<feature type="transmembrane region" description="Helical" evidence="3">
    <location>
        <begin position="818"/>
        <end position="840"/>
    </location>
</feature>
<keyword evidence="6" id="KW-1185">Reference proteome</keyword>